<keyword evidence="3" id="KW-1185">Reference proteome</keyword>
<evidence type="ECO:0000313" key="2">
    <source>
        <dbReference type="EMBL" id="CEL92584.1"/>
    </source>
</evidence>
<dbReference type="Proteomes" id="UP000041254">
    <property type="component" value="Unassembled WGS sequence"/>
</dbReference>
<sequence length="285" mass="30660">MPGERGQAERRLPEDQPDRLLLGTRPKYIDLGDKRICVAARKRRDDGRYFNFKNIANALLVWYDDTGKKGTMDFDTCSSTELIALYDGARGPKACFECRDSAELDEWYNHIKWVVHHEAVDNLMLETFNEGGVPAVLQSTALQQLAALPSAQPAIQANHVDTVPAAAAAAAAAAPVDDAASHTSRRSSLSLAAGMLIMPAFRGIGSNEAIDKRVAELVGSRSNNKKAFKGKGEAVAARASSVGEDWDTLCAEATSVRLSAEDTQKAAAVAASRGESWDDLGRQTA</sequence>
<evidence type="ECO:0008006" key="4">
    <source>
        <dbReference type="Google" id="ProtNLM"/>
    </source>
</evidence>
<protein>
    <recommendedName>
        <fullName evidence="4">PH domain-containing protein</fullName>
    </recommendedName>
</protein>
<feature type="region of interest" description="Disordered" evidence="1">
    <location>
        <begin position="259"/>
        <end position="285"/>
    </location>
</feature>
<dbReference type="VEuPathDB" id="CryptoDB:Vbra_6862"/>
<proteinExistence type="predicted"/>
<dbReference type="EMBL" id="CDMY01000091">
    <property type="protein sequence ID" value="CEL92584.1"/>
    <property type="molecule type" value="Genomic_DNA"/>
</dbReference>
<dbReference type="AlphaFoldDB" id="A0A0G4E9L2"/>
<dbReference type="InParanoid" id="A0A0G4E9L2"/>
<organism evidence="2 3">
    <name type="scientific">Vitrella brassicaformis (strain CCMP3155)</name>
    <dbReference type="NCBI Taxonomy" id="1169540"/>
    <lineage>
        <taxon>Eukaryota</taxon>
        <taxon>Sar</taxon>
        <taxon>Alveolata</taxon>
        <taxon>Colpodellida</taxon>
        <taxon>Vitrellaceae</taxon>
        <taxon>Vitrella</taxon>
    </lineage>
</organism>
<evidence type="ECO:0000313" key="3">
    <source>
        <dbReference type="Proteomes" id="UP000041254"/>
    </source>
</evidence>
<feature type="compositionally biased region" description="Basic and acidic residues" evidence="1">
    <location>
        <begin position="275"/>
        <end position="285"/>
    </location>
</feature>
<gene>
    <name evidence="2" type="ORF">Vbra_6862</name>
</gene>
<evidence type="ECO:0000256" key="1">
    <source>
        <dbReference type="SAM" id="MobiDB-lite"/>
    </source>
</evidence>
<reference evidence="2 3" key="1">
    <citation type="submission" date="2014-11" db="EMBL/GenBank/DDBJ databases">
        <authorList>
            <person name="Zhu J."/>
            <person name="Qi W."/>
            <person name="Song R."/>
        </authorList>
    </citation>
    <scope>NUCLEOTIDE SEQUENCE [LARGE SCALE GENOMIC DNA]</scope>
</reference>
<name>A0A0G4E9L2_VITBC</name>
<accession>A0A0G4E9L2</accession>